<dbReference type="Gene3D" id="2.60.120.260">
    <property type="entry name" value="Galactose-binding domain-like"/>
    <property type="match status" value="1"/>
</dbReference>
<accession>A0A8E2DLD2</accession>
<proteinExistence type="predicted"/>
<keyword evidence="2" id="KW-1185">Reference proteome</keyword>
<gene>
    <name evidence="1" type="ORF">OBBRIDRAFT_705329</name>
</gene>
<dbReference type="OrthoDB" id="2576082at2759"/>
<dbReference type="EMBL" id="KV722385">
    <property type="protein sequence ID" value="OCH91437.1"/>
    <property type="molecule type" value="Genomic_DNA"/>
</dbReference>
<protein>
    <submittedName>
        <fullName evidence="1">Uncharacterized protein</fullName>
    </submittedName>
</protein>
<dbReference type="AlphaFoldDB" id="A0A8E2DLD2"/>
<reference evidence="1 2" key="1">
    <citation type="submission" date="2016-07" db="EMBL/GenBank/DDBJ databases">
        <title>Draft genome of the white-rot fungus Obba rivulosa 3A-2.</title>
        <authorList>
            <consortium name="DOE Joint Genome Institute"/>
            <person name="Miettinen O."/>
            <person name="Riley R."/>
            <person name="Acob R."/>
            <person name="Barry K."/>
            <person name="Cullen D."/>
            <person name="De Vries R."/>
            <person name="Hainaut M."/>
            <person name="Hatakka A."/>
            <person name="Henrissat B."/>
            <person name="Hilden K."/>
            <person name="Kuo R."/>
            <person name="Labutti K."/>
            <person name="Lipzen A."/>
            <person name="Makela M.R."/>
            <person name="Sandor L."/>
            <person name="Spatafora J.W."/>
            <person name="Grigoriev I.V."/>
            <person name="Hibbett D.S."/>
        </authorList>
    </citation>
    <scope>NUCLEOTIDE SEQUENCE [LARGE SCALE GENOMIC DNA]</scope>
    <source>
        <strain evidence="1 2">3A-2</strain>
    </source>
</reference>
<evidence type="ECO:0000313" key="1">
    <source>
        <dbReference type="EMBL" id="OCH91437.1"/>
    </source>
</evidence>
<feature type="non-terminal residue" evidence="1">
    <location>
        <position position="119"/>
    </location>
</feature>
<feature type="non-terminal residue" evidence="1">
    <location>
        <position position="1"/>
    </location>
</feature>
<sequence length="119" mass="12451">VDDSSSLVTYLPSNAWIDTLYNDSSLHSVNVQGASASITFNGTGVWFYGSKNPDYGSYQLEVDNEVVASGSATSSSQLVDQLLGGASGLTMGQHTAVLTSNGDGTIDFDSLIFETQNAT</sequence>
<organism evidence="1 2">
    <name type="scientific">Obba rivulosa</name>
    <dbReference type="NCBI Taxonomy" id="1052685"/>
    <lineage>
        <taxon>Eukaryota</taxon>
        <taxon>Fungi</taxon>
        <taxon>Dikarya</taxon>
        <taxon>Basidiomycota</taxon>
        <taxon>Agaricomycotina</taxon>
        <taxon>Agaricomycetes</taxon>
        <taxon>Polyporales</taxon>
        <taxon>Gelatoporiaceae</taxon>
        <taxon>Obba</taxon>
    </lineage>
</organism>
<evidence type="ECO:0000313" key="2">
    <source>
        <dbReference type="Proteomes" id="UP000250043"/>
    </source>
</evidence>
<name>A0A8E2DLD2_9APHY</name>
<dbReference type="Proteomes" id="UP000250043">
    <property type="component" value="Unassembled WGS sequence"/>
</dbReference>